<name>A0A9P9ERM2_9HYPO</name>
<dbReference type="Proteomes" id="UP000717696">
    <property type="component" value="Unassembled WGS sequence"/>
</dbReference>
<dbReference type="EMBL" id="JAGMUU010000011">
    <property type="protein sequence ID" value="KAH7142652.1"/>
    <property type="molecule type" value="Genomic_DNA"/>
</dbReference>
<evidence type="ECO:0000313" key="4">
    <source>
        <dbReference type="Proteomes" id="UP000717696"/>
    </source>
</evidence>
<reference evidence="3" key="1">
    <citation type="journal article" date="2021" name="Nat. Commun.">
        <title>Genetic determinants of endophytism in the Arabidopsis root mycobiome.</title>
        <authorList>
            <person name="Mesny F."/>
            <person name="Miyauchi S."/>
            <person name="Thiergart T."/>
            <person name="Pickel B."/>
            <person name="Atanasova L."/>
            <person name="Karlsson M."/>
            <person name="Huettel B."/>
            <person name="Barry K.W."/>
            <person name="Haridas S."/>
            <person name="Chen C."/>
            <person name="Bauer D."/>
            <person name="Andreopoulos W."/>
            <person name="Pangilinan J."/>
            <person name="LaButti K."/>
            <person name="Riley R."/>
            <person name="Lipzen A."/>
            <person name="Clum A."/>
            <person name="Drula E."/>
            <person name="Henrissat B."/>
            <person name="Kohler A."/>
            <person name="Grigoriev I.V."/>
            <person name="Martin F.M."/>
            <person name="Hacquard S."/>
        </authorList>
    </citation>
    <scope>NUCLEOTIDE SEQUENCE</scope>
    <source>
        <strain evidence="3">MPI-CAGE-AT-0021</strain>
    </source>
</reference>
<gene>
    <name evidence="3" type="ORF">B0J13DRAFT_526107</name>
</gene>
<keyword evidence="4" id="KW-1185">Reference proteome</keyword>
<dbReference type="PANTHER" id="PTHR37013:SF3">
    <property type="entry name" value="INTEGRAL MEMBRANE PROTEIN (AFU_ORTHOLOGUE AFUA_1G05950)"/>
    <property type="match status" value="1"/>
</dbReference>
<evidence type="ECO:0000313" key="3">
    <source>
        <dbReference type="EMBL" id="KAH7142652.1"/>
    </source>
</evidence>
<accession>A0A9P9ERM2</accession>
<sequence length="367" mass="41561">MGYSENSGAGNSAGSEFRISKPIIVFISISMYNVIELNILILTTFKKRNSLYFWSFLVATNGIVPHAIGFLLKNVLFSDNFMLFITLISVGWVMMVTGQSLVLYSRLHLILWNRFYRRLVLAMIITNALILHVPIIILMYGSNSSHTNPFVHPYAVYEKIQVTIFFLQEVIISTIYIKTCFSFFDTQVALHGNSVRRMCKHLLVVNVIIIFLDIPILVLEYTDLYDFQTAYKALVYSVKLKLEFNILNRLVEMSHGNNTSGSHSQGPGTRTATAIEMNTFNGDESGGNITHRAYAHGGEHGGAKRGKMGKRSLDNGIMRSTEITVHCVEQREEDSESMEQKSMRTRESHFRTMEGMGGYPSLLLRLI</sequence>
<feature type="transmembrane region" description="Helical" evidence="1">
    <location>
        <begin position="160"/>
        <end position="181"/>
    </location>
</feature>
<dbReference type="Pfam" id="PF24802">
    <property type="entry name" value="DUF7703"/>
    <property type="match status" value="1"/>
</dbReference>
<proteinExistence type="predicted"/>
<keyword evidence="1" id="KW-0812">Transmembrane</keyword>
<feature type="domain" description="DUF7703" evidence="2">
    <location>
        <begin position="23"/>
        <end position="254"/>
    </location>
</feature>
<protein>
    <recommendedName>
        <fullName evidence="2">DUF7703 domain-containing protein</fullName>
    </recommendedName>
</protein>
<organism evidence="3 4">
    <name type="scientific">Dactylonectria estremocensis</name>
    <dbReference type="NCBI Taxonomy" id="1079267"/>
    <lineage>
        <taxon>Eukaryota</taxon>
        <taxon>Fungi</taxon>
        <taxon>Dikarya</taxon>
        <taxon>Ascomycota</taxon>
        <taxon>Pezizomycotina</taxon>
        <taxon>Sordariomycetes</taxon>
        <taxon>Hypocreomycetidae</taxon>
        <taxon>Hypocreales</taxon>
        <taxon>Nectriaceae</taxon>
        <taxon>Dactylonectria</taxon>
    </lineage>
</organism>
<evidence type="ECO:0000259" key="2">
    <source>
        <dbReference type="Pfam" id="PF24802"/>
    </source>
</evidence>
<feature type="transmembrane region" description="Helical" evidence="1">
    <location>
        <begin position="51"/>
        <end position="72"/>
    </location>
</feature>
<feature type="transmembrane region" description="Helical" evidence="1">
    <location>
        <begin position="84"/>
        <end position="107"/>
    </location>
</feature>
<dbReference type="OrthoDB" id="405906at2759"/>
<keyword evidence="1" id="KW-1133">Transmembrane helix</keyword>
<comment type="caution">
    <text evidence="3">The sequence shown here is derived from an EMBL/GenBank/DDBJ whole genome shotgun (WGS) entry which is preliminary data.</text>
</comment>
<feature type="transmembrane region" description="Helical" evidence="1">
    <location>
        <begin position="202"/>
        <end position="219"/>
    </location>
</feature>
<dbReference type="AlphaFoldDB" id="A0A9P9ERM2"/>
<dbReference type="PANTHER" id="PTHR37013">
    <property type="entry name" value="INTEGRAL MEMBRANE PROTEIN (AFU_ORTHOLOGUE AFUA_1G05950)-RELATED"/>
    <property type="match status" value="1"/>
</dbReference>
<dbReference type="InterPro" id="IPR056120">
    <property type="entry name" value="DUF7703"/>
</dbReference>
<feature type="transmembrane region" description="Helical" evidence="1">
    <location>
        <begin position="23"/>
        <end position="44"/>
    </location>
</feature>
<evidence type="ECO:0000256" key="1">
    <source>
        <dbReference type="SAM" id="Phobius"/>
    </source>
</evidence>
<keyword evidence="1" id="KW-0472">Membrane</keyword>
<feature type="transmembrane region" description="Helical" evidence="1">
    <location>
        <begin position="119"/>
        <end position="140"/>
    </location>
</feature>